<accession>F9UDL5</accession>
<name>F9UDL5_9GAMM</name>
<dbReference type="Proteomes" id="UP000005459">
    <property type="component" value="Unassembled WGS sequence"/>
</dbReference>
<dbReference type="EMBL" id="AFWV01000010">
    <property type="protein sequence ID" value="EGV17662.1"/>
    <property type="molecule type" value="Genomic_DNA"/>
</dbReference>
<proteinExistence type="predicted"/>
<dbReference type="AlphaFoldDB" id="F9UDL5"/>
<keyword evidence="3" id="KW-1185">Reference proteome</keyword>
<evidence type="ECO:0000313" key="2">
    <source>
        <dbReference type="EMBL" id="EGV17662.1"/>
    </source>
</evidence>
<dbReference type="eggNOG" id="COG3464">
    <property type="taxonomic scope" value="Bacteria"/>
</dbReference>
<organism evidence="2 3">
    <name type="scientific">Thiocapsa marina 5811</name>
    <dbReference type="NCBI Taxonomy" id="768671"/>
    <lineage>
        <taxon>Bacteria</taxon>
        <taxon>Pseudomonadati</taxon>
        <taxon>Pseudomonadota</taxon>
        <taxon>Gammaproteobacteria</taxon>
        <taxon>Chromatiales</taxon>
        <taxon>Chromatiaceae</taxon>
        <taxon>Thiocapsa</taxon>
    </lineage>
</organism>
<evidence type="ECO:0000313" key="3">
    <source>
        <dbReference type="Proteomes" id="UP000005459"/>
    </source>
</evidence>
<dbReference type="InterPro" id="IPR002560">
    <property type="entry name" value="Transposase_DDE"/>
</dbReference>
<feature type="domain" description="Transposase IS204/IS1001/IS1096/IS1165 DDE" evidence="1">
    <location>
        <begin position="3"/>
        <end position="94"/>
    </location>
</feature>
<dbReference type="Pfam" id="PF01610">
    <property type="entry name" value="DDE_Tnp_ISL3"/>
    <property type="match status" value="1"/>
</dbReference>
<evidence type="ECO:0000259" key="1">
    <source>
        <dbReference type="Pfam" id="PF01610"/>
    </source>
</evidence>
<reference evidence="2 3" key="1">
    <citation type="submission" date="2011-06" db="EMBL/GenBank/DDBJ databases">
        <title>The draft genome of Thiocapsa marina 5811.</title>
        <authorList>
            <consortium name="US DOE Joint Genome Institute (JGI-PGF)"/>
            <person name="Lucas S."/>
            <person name="Han J."/>
            <person name="Cheng J.-F."/>
            <person name="Goodwin L."/>
            <person name="Pitluck S."/>
            <person name="Peters L."/>
            <person name="Land M.L."/>
            <person name="Hauser L."/>
            <person name="Vogl K."/>
            <person name="Liu Z."/>
            <person name="Imhoff J."/>
            <person name="Thiel V."/>
            <person name="Frigaard N.-U."/>
            <person name="Bryant D."/>
            <person name="Woyke T.J."/>
        </authorList>
    </citation>
    <scope>NUCLEOTIDE SEQUENCE [LARGE SCALE GENOMIC DNA]</scope>
    <source>
        <strain evidence="2 3">5811</strain>
    </source>
</reference>
<sequence>MEAFFRIIYKHLWCSIAVVCSDLHQGFIGAAKAVFGKRALICADRCHVARLYRESVETLRKRELKRLRRTLSKASLDELENAHWVLRHRRADLNAD</sequence>
<protein>
    <submittedName>
        <fullName evidence="2">Transposase IS204/IS1001/IS1096/IS1165 family protein</fullName>
    </submittedName>
</protein>
<gene>
    <name evidence="2" type="ORF">ThimaDRAFT_3207</name>
</gene>
<dbReference type="OrthoDB" id="5791038at2"/>